<protein>
    <recommendedName>
        <fullName evidence="2">C2H2-type domain-containing protein</fullName>
    </recommendedName>
</protein>
<sequence>MHLLLYTNATTSLAQRKQCSEEAIAIEIRQTEADRIAQSIQIFIQSNFWLAGPPRYVDSDGDYVLLDSHESYKAAVCDILSASESAMVLLIDGSYKYESTATTGTVCTSAISTTTNESAAAPKERTQVLSAELLDSLMAKIREEIRVEVKRELDARICCCHVTSSEACKLPPQCYHRSADEKTKSFDDRNASDGRETAYGDENNIQEGQSWSNNVELYAVFAAPSGVQEAKVAAKEGQIEAVTPLITTLADIGQFSDSFMSSEFRRSTTVASVGATKVAEDFVRAEKQISLSSPHLGNKSDVGTERHYSGEVHEHDGCMNSAGAEKVDAEKSDSADSVAPQNSNGSVRTSQSTVVNAERKKSGLEALNESVMSSAEKCSQFLNGSSHCSSKTSENDPAKDQSDYEITGSVYAMDNVDCLTVSQLSEVLVDSNDHRYSCDTMSFVCLHSDCRYAVLSYDEMQTHDRSHIIVRPGLGMHLEDVVSLCQQILSGGRAATAQLSPPVFARPNRLLPRNVAMGAEIEHEGEVALMTEIDENKGTFWKQWTIRNSGSVKWKNVTLELITHTPNLEPFFCSISLPNSLNVGRSLDAVVWMNAPLEMKPCKAVWRLAMPRDACFHHSRFFGPPLIFQMGEQSSSQDDEMLELITHTPNLEPFFCSISLPNSLNVGRSLDAVVWMNAPLEMKPCKAVWRLAMPRDACFHHSRFFGPPLIFQMGEQSSSQDDEMEMVRDCDDDGSEGALSTVLDSDFDIVENESLSAVGSEGV</sequence>
<dbReference type="InterPro" id="IPR013783">
    <property type="entry name" value="Ig-like_fold"/>
</dbReference>
<dbReference type="InterPro" id="IPR013087">
    <property type="entry name" value="Znf_C2H2_type"/>
</dbReference>
<feature type="region of interest" description="Disordered" evidence="1">
    <location>
        <begin position="182"/>
        <end position="206"/>
    </location>
</feature>
<feature type="domain" description="C2H2-type" evidence="2">
    <location>
        <begin position="445"/>
        <end position="467"/>
    </location>
</feature>
<dbReference type="AlphaFoldDB" id="A0A0B2W3D5"/>
<dbReference type="Gene3D" id="2.60.40.10">
    <property type="entry name" value="Immunoglobulins"/>
    <property type="match status" value="1"/>
</dbReference>
<dbReference type="OrthoDB" id="5803516at2759"/>
<keyword evidence="4" id="KW-1185">Reference proteome</keyword>
<dbReference type="PROSITE" id="PS00028">
    <property type="entry name" value="ZINC_FINGER_C2H2_1"/>
    <property type="match status" value="1"/>
</dbReference>
<evidence type="ECO:0000256" key="1">
    <source>
        <dbReference type="SAM" id="MobiDB-lite"/>
    </source>
</evidence>
<reference evidence="3 4" key="1">
    <citation type="submission" date="2014-11" db="EMBL/GenBank/DDBJ databases">
        <title>Genetic blueprint of the zoonotic pathogen Toxocara canis.</title>
        <authorList>
            <person name="Zhu X.-Q."/>
            <person name="Korhonen P.K."/>
            <person name="Cai H."/>
            <person name="Young N.D."/>
            <person name="Nejsum P."/>
            <person name="von Samson-Himmelstjerna G."/>
            <person name="Boag P.R."/>
            <person name="Tan P."/>
            <person name="Li Q."/>
            <person name="Min J."/>
            <person name="Yang Y."/>
            <person name="Wang X."/>
            <person name="Fang X."/>
            <person name="Hall R.S."/>
            <person name="Hofmann A."/>
            <person name="Sternberg P.W."/>
            <person name="Jex A.R."/>
            <person name="Gasser R.B."/>
        </authorList>
    </citation>
    <scope>NUCLEOTIDE SEQUENCE [LARGE SCALE GENOMIC DNA]</scope>
    <source>
        <strain evidence="3">PN_DK_2014</strain>
    </source>
</reference>
<evidence type="ECO:0000313" key="3">
    <source>
        <dbReference type="EMBL" id="KHN87690.1"/>
    </source>
</evidence>
<comment type="caution">
    <text evidence="3">The sequence shown here is derived from an EMBL/GenBank/DDBJ whole genome shotgun (WGS) entry which is preliminary data.</text>
</comment>
<feature type="compositionally biased region" description="Polar residues" evidence="1">
    <location>
        <begin position="339"/>
        <end position="355"/>
    </location>
</feature>
<evidence type="ECO:0000313" key="4">
    <source>
        <dbReference type="Proteomes" id="UP000031036"/>
    </source>
</evidence>
<organism evidence="3 4">
    <name type="scientific">Toxocara canis</name>
    <name type="common">Canine roundworm</name>
    <dbReference type="NCBI Taxonomy" id="6265"/>
    <lineage>
        <taxon>Eukaryota</taxon>
        <taxon>Metazoa</taxon>
        <taxon>Ecdysozoa</taxon>
        <taxon>Nematoda</taxon>
        <taxon>Chromadorea</taxon>
        <taxon>Rhabditida</taxon>
        <taxon>Spirurina</taxon>
        <taxon>Ascaridomorpha</taxon>
        <taxon>Ascaridoidea</taxon>
        <taxon>Toxocaridae</taxon>
        <taxon>Toxocara</taxon>
    </lineage>
</organism>
<dbReference type="EMBL" id="JPKZ01000371">
    <property type="protein sequence ID" value="KHN87690.1"/>
    <property type="molecule type" value="Genomic_DNA"/>
</dbReference>
<proteinExistence type="predicted"/>
<feature type="region of interest" description="Disordered" evidence="1">
    <location>
        <begin position="325"/>
        <end position="358"/>
    </location>
</feature>
<name>A0A0B2W3D5_TOXCA</name>
<feature type="compositionally biased region" description="Basic and acidic residues" evidence="1">
    <location>
        <begin position="182"/>
        <end position="198"/>
    </location>
</feature>
<feature type="compositionally biased region" description="Basic and acidic residues" evidence="1">
    <location>
        <begin position="325"/>
        <end position="334"/>
    </location>
</feature>
<evidence type="ECO:0000259" key="2">
    <source>
        <dbReference type="PROSITE" id="PS00028"/>
    </source>
</evidence>
<accession>A0A0B2W3D5</accession>
<dbReference type="Proteomes" id="UP000031036">
    <property type="component" value="Unassembled WGS sequence"/>
</dbReference>
<gene>
    <name evidence="3" type="ORF">Tcan_18495</name>
</gene>